<dbReference type="SUPFAM" id="SSF53850">
    <property type="entry name" value="Periplasmic binding protein-like II"/>
    <property type="match status" value="1"/>
</dbReference>
<gene>
    <name evidence="3" type="primary">ycjI</name>
    <name evidence="3" type="ORF">J40TS1_10140</name>
</gene>
<dbReference type="Gene3D" id="3.40.190.10">
    <property type="entry name" value="Periplasmic binding protein-like II"/>
    <property type="match status" value="2"/>
</dbReference>
<dbReference type="PANTHER" id="PTHR35841">
    <property type="entry name" value="PHOSPHONATES-BINDING PERIPLASMIC PROTEIN"/>
    <property type="match status" value="1"/>
</dbReference>
<evidence type="ECO:0000256" key="1">
    <source>
        <dbReference type="SAM" id="MobiDB-lite"/>
    </source>
</evidence>
<comment type="caution">
    <text evidence="3">The sequence shown here is derived from an EMBL/GenBank/DDBJ whole genome shotgun (WGS) entry which is preliminary data.</text>
</comment>
<keyword evidence="4" id="KW-1185">Reference proteome</keyword>
<dbReference type="PANTHER" id="PTHR35841:SF1">
    <property type="entry name" value="PHOSPHONATES-BINDING PERIPLASMIC PROTEIN"/>
    <property type="match status" value="1"/>
</dbReference>
<protein>
    <submittedName>
        <fullName evidence="3">Phosphonate ABC transporter substrate-binding protein</fullName>
    </submittedName>
</protein>
<organism evidence="3 4">
    <name type="scientific">Paenibacillus montaniterrae</name>
    <dbReference type="NCBI Taxonomy" id="429341"/>
    <lineage>
        <taxon>Bacteria</taxon>
        <taxon>Bacillati</taxon>
        <taxon>Bacillota</taxon>
        <taxon>Bacilli</taxon>
        <taxon>Bacillales</taxon>
        <taxon>Paenibacillaceae</taxon>
        <taxon>Paenibacillus</taxon>
    </lineage>
</organism>
<dbReference type="Pfam" id="PF12974">
    <property type="entry name" value="Phosphonate-bd"/>
    <property type="match status" value="1"/>
</dbReference>
<feature type="chain" id="PRO_5039070801" evidence="2">
    <location>
        <begin position="19"/>
        <end position="366"/>
    </location>
</feature>
<feature type="region of interest" description="Disordered" evidence="1">
    <location>
        <begin position="146"/>
        <end position="168"/>
    </location>
</feature>
<evidence type="ECO:0000313" key="4">
    <source>
        <dbReference type="Proteomes" id="UP000683139"/>
    </source>
</evidence>
<feature type="signal peptide" evidence="2">
    <location>
        <begin position="1"/>
        <end position="18"/>
    </location>
</feature>
<name>A0A919YLD5_9BACL</name>
<keyword evidence="2" id="KW-0732">Signal</keyword>
<dbReference type="PROSITE" id="PS51257">
    <property type="entry name" value="PROKAR_LIPOPROTEIN"/>
    <property type="match status" value="1"/>
</dbReference>
<dbReference type="EMBL" id="BOSE01000001">
    <property type="protein sequence ID" value="GIP15372.1"/>
    <property type="molecule type" value="Genomic_DNA"/>
</dbReference>
<sequence length="366" mass="38976">MKKLGLWLNLLVMVALLAACGGNNGGNNPTNGAGNAANEQAANNGDNSAAQSEAKSIDKLSVSFVPSRDPQEIITATEPLKDMLKTELAALGYEVGSVDISVGTNYEAVGEALSAGTTDVGLIPGGTYVLYDDGAEVILTATRAGLSNDSDNPADWNNNEPTEGTDQQTTSYRAILVAGPSEKGKALAEKVNNGEALTFEDLDGAAWNVMSTSSPAGYIYPALWLKENFGKTISDLSQVVQADSYANAFARLAAGQTDLLVTYADARRDYEEKWTTEYGRSASIWEETDLIGVMPAIYNDTISVSKNSPIMTDELKQALQTAFINIGNSDAGKEVIAIYSHGGYQVAKDSDYDNERKAQELVQQLQ</sequence>
<accession>A0A919YLD5</accession>
<feature type="region of interest" description="Disordered" evidence="1">
    <location>
        <begin position="30"/>
        <end position="52"/>
    </location>
</feature>
<proteinExistence type="predicted"/>
<evidence type="ECO:0000313" key="3">
    <source>
        <dbReference type="EMBL" id="GIP15372.1"/>
    </source>
</evidence>
<feature type="compositionally biased region" description="Low complexity" evidence="1">
    <location>
        <begin position="30"/>
        <end position="45"/>
    </location>
</feature>
<reference evidence="3" key="1">
    <citation type="submission" date="2021-03" db="EMBL/GenBank/DDBJ databases">
        <title>Antimicrobial resistance genes in bacteria isolated from Japanese honey, and their potential for conferring macrolide and lincosamide resistance in the American foulbrood pathogen Paenibacillus larvae.</title>
        <authorList>
            <person name="Okamoto M."/>
            <person name="Kumagai M."/>
            <person name="Kanamori H."/>
            <person name="Takamatsu D."/>
        </authorList>
    </citation>
    <scope>NUCLEOTIDE SEQUENCE</scope>
    <source>
        <strain evidence="3">J40TS1</strain>
    </source>
</reference>
<dbReference type="Proteomes" id="UP000683139">
    <property type="component" value="Unassembled WGS sequence"/>
</dbReference>
<evidence type="ECO:0000256" key="2">
    <source>
        <dbReference type="SAM" id="SignalP"/>
    </source>
</evidence>
<dbReference type="AlphaFoldDB" id="A0A919YLD5"/>
<dbReference type="RefSeq" id="WP_213513588.1">
    <property type="nucleotide sequence ID" value="NZ_BOSE01000001.1"/>
</dbReference>